<dbReference type="RefSeq" id="WP_115830906.1">
    <property type="nucleotide sequence ID" value="NZ_QNUL01000006.1"/>
</dbReference>
<organism evidence="2 3">
    <name type="scientific">Dyadobacter luteus</name>
    <dbReference type="NCBI Taxonomy" id="2259619"/>
    <lineage>
        <taxon>Bacteria</taxon>
        <taxon>Pseudomonadati</taxon>
        <taxon>Bacteroidota</taxon>
        <taxon>Cytophagia</taxon>
        <taxon>Cytophagales</taxon>
        <taxon>Spirosomataceae</taxon>
        <taxon>Dyadobacter</taxon>
    </lineage>
</organism>
<proteinExistence type="predicted"/>
<dbReference type="PROSITE" id="PS51257">
    <property type="entry name" value="PROKAR_LIPOPROTEIN"/>
    <property type="match status" value="1"/>
</dbReference>
<name>A0A3D8YCQ1_9BACT</name>
<dbReference type="OrthoDB" id="980012at2"/>
<evidence type="ECO:0000256" key="1">
    <source>
        <dbReference type="SAM" id="SignalP"/>
    </source>
</evidence>
<sequence length="201" mass="21061">MKKILFLLAICGIWLGGCQNETANPESTSDTGIETVVASVARMAVASDSVTVKNCKGRLKEINSTDLAAAVTSYISEQYAGASVIFAAQDDSGKVVVAIVLADGTVKGLLFNADSTFSRELKQHTPKAKLTKIEAAALPATVTSYITTNFAGATVKEAATNADGSYFVAITIGDAVKVLVFNADGTFSKELEKPAGKHKRH</sequence>
<evidence type="ECO:0008006" key="4">
    <source>
        <dbReference type="Google" id="ProtNLM"/>
    </source>
</evidence>
<gene>
    <name evidence="2" type="ORF">DSL64_11130</name>
</gene>
<feature type="signal peptide" evidence="1">
    <location>
        <begin position="1"/>
        <end position="23"/>
    </location>
</feature>
<reference evidence="2 3" key="1">
    <citation type="submission" date="2018-07" db="EMBL/GenBank/DDBJ databases">
        <title>Dyadobacter roseus sp. nov., isolated from rose rhizosphere soil.</title>
        <authorList>
            <person name="Chen L."/>
        </authorList>
    </citation>
    <scope>NUCLEOTIDE SEQUENCE [LARGE SCALE GENOMIC DNA]</scope>
    <source>
        <strain evidence="2 3">RS19</strain>
    </source>
</reference>
<dbReference type="Proteomes" id="UP000256373">
    <property type="component" value="Unassembled WGS sequence"/>
</dbReference>
<evidence type="ECO:0000313" key="3">
    <source>
        <dbReference type="Proteomes" id="UP000256373"/>
    </source>
</evidence>
<protein>
    <recommendedName>
        <fullName evidence="4">Beta-lactamase-inhibitor-like PepSY-like domain-containing protein</fullName>
    </recommendedName>
</protein>
<accession>A0A3D8YCQ1</accession>
<dbReference type="SUPFAM" id="SSF160574">
    <property type="entry name" value="BT0923-like"/>
    <property type="match status" value="1"/>
</dbReference>
<dbReference type="EMBL" id="QNUL01000006">
    <property type="protein sequence ID" value="REA62193.1"/>
    <property type="molecule type" value="Genomic_DNA"/>
</dbReference>
<feature type="chain" id="PRO_5017800653" description="Beta-lactamase-inhibitor-like PepSY-like domain-containing protein" evidence="1">
    <location>
        <begin position="24"/>
        <end position="201"/>
    </location>
</feature>
<keyword evidence="3" id="KW-1185">Reference proteome</keyword>
<comment type="caution">
    <text evidence="2">The sequence shown here is derived from an EMBL/GenBank/DDBJ whole genome shotgun (WGS) entry which is preliminary data.</text>
</comment>
<evidence type="ECO:0000313" key="2">
    <source>
        <dbReference type="EMBL" id="REA62193.1"/>
    </source>
</evidence>
<keyword evidence="1" id="KW-0732">Signal</keyword>
<dbReference type="AlphaFoldDB" id="A0A3D8YCQ1"/>
<dbReference type="Gene3D" id="3.40.1420.30">
    <property type="match status" value="1"/>
</dbReference>